<reference evidence="1 2" key="1">
    <citation type="journal article" date="2019" name="Plant Biotechnol. J.">
        <title>The red bayberry genome and genetic basis of sex determination.</title>
        <authorList>
            <person name="Jia H.M."/>
            <person name="Jia H.J."/>
            <person name="Cai Q.L."/>
            <person name="Wang Y."/>
            <person name="Zhao H.B."/>
            <person name="Yang W.F."/>
            <person name="Wang G.Y."/>
            <person name="Li Y.H."/>
            <person name="Zhan D.L."/>
            <person name="Shen Y.T."/>
            <person name="Niu Q.F."/>
            <person name="Chang L."/>
            <person name="Qiu J."/>
            <person name="Zhao L."/>
            <person name="Xie H.B."/>
            <person name="Fu W.Y."/>
            <person name="Jin J."/>
            <person name="Li X.W."/>
            <person name="Jiao Y."/>
            <person name="Zhou C.C."/>
            <person name="Tu T."/>
            <person name="Chai C.Y."/>
            <person name="Gao J.L."/>
            <person name="Fan L.J."/>
            <person name="van de Weg E."/>
            <person name="Wang J.Y."/>
            <person name="Gao Z.S."/>
        </authorList>
    </citation>
    <scope>NUCLEOTIDE SEQUENCE [LARGE SCALE GENOMIC DNA]</scope>
    <source>
        <tissue evidence="1">Leaves</tissue>
    </source>
</reference>
<dbReference type="EMBL" id="RXIC02000229">
    <property type="protein sequence ID" value="KAB1200078.1"/>
    <property type="molecule type" value="Genomic_DNA"/>
</dbReference>
<evidence type="ECO:0000313" key="1">
    <source>
        <dbReference type="EMBL" id="KAB1200078.1"/>
    </source>
</evidence>
<organism evidence="1 2">
    <name type="scientific">Morella rubra</name>
    <name type="common">Chinese bayberry</name>
    <dbReference type="NCBI Taxonomy" id="262757"/>
    <lineage>
        <taxon>Eukaryota</taxon>
        <taxon>Viridiplantae</taxon>
        <taxon>Streptophyta</taxon>
        <taxon>Embryophyta</taxon>
        <taxon>Tracheophyta</taxon>
        <taxon>Spermatophyta</taxon>
        <taxon>Magnoliopsida</taxon>
        <taxon>eudicotyledons</taxon>
        <taxon>Gunneridae</taxon>
        <taxon>Pentapetalae</taxon>
        <taxon>rosids</taxon>
        <taxon>fabids</taxon>
        <taxon>Fagales</taxon>
        <taxon>Myricaceae</taxon>
        <taxon>Morella</taxon>
    </lineage>
</organism>
<dbReference type="AlphaFoldDB" id="A0A6A1UJ85"/>
<proteinExistence type="predicted"/>
<gene>
    <name evidence="1" type="ORF">CJ030_MR0G008509</name>
</gene>
<evidence type="ECO:0000313" key="2">
    <source>
        <dbReference type="Proteomes" id="UP000516437"/>
    </source>
</evidence>
<name>A0A6A1UJ85_9ROSI</name>
<sequence length="103" mass="10732">MEALGPFELSLMKGVDAPEWFVVAMEAQVPSGLSPAREVVAECLCPGFSGVGPLGECNGGASVGVLLFSDLNLVEKEVSGLDERSFMEFSPDQDAVCAAGVEH</sequence>
<keyword evidence="2" id="KW-1185">Reference proteome</keyword>
<comment type="caution">
    <text evidence="1">The sequence shown here is derived from an EMBL/GenBank/DDBJ whole genome shotgun (WGS) entry which is preliminary data.</text>
</comment>
<protein>
    <submittedName>
        <fullName evidence="1">Uncharacterized protein</fullName>
    </submittedName>
</protein>
<dbReference type="Proteomes" id="UP000516437">
    <property type="component" value="Unassembled WGS sequence"/>
</dbReference>
<accession>A0A6A1UJ85</accession>